<dbReference type="PANTHER" id="PTHR30026">
    <property type="entry name" value="OUTER MEMBRANE PROTEIN TOLC"/>
    <property type="match status" value="1"/>
</dbReference>
<keyword evidence="8" id="KW-0175">Coiled coil</keyword>
<dbReference type="GO" id="GO:0015288">
    <property type="term" value="F:porin activity"/>
    <property type="evidence" value="ECO:0007669"/>
    <property type="project" value="TreeGrafter"/>
</dbReference>
<keyword evidence="7" id="KW-0998">Cell outer membrane</keyword>
<dbReference type="Gene3D" id="1.20.1600.10">
    <property type="entry name" value="Outer membrane efflux proteins (OEP)"/>
    <property type="match status" value="1"/>
</dbReference>
<keyword evidence="5" id="KW-0812">Transmembrane</keyword>
<evidence type="ECO:0000256" key="6">
    <source>
        <dbReference type="ARBA" id="ARBA00023136"/>
    </source>
</evidence>
<dbReference type="SUPFAM" id="SSF56954">
    <property type="entry name" value="Outer membrane efflux proteins (OEP)"/>
    <property type="match status" value="1"/>
</dbReference>
<gene>
    <name evidence="9" type="ORF">GLV81_06120</name>
</gene>
<sequence>MRITVEQGDRPGIDSTEALTQLLTFQAAQANAYNEFLKAGFELSNYLWTQDMQPAVLPASVVPAVNTDETDPYKMQFKPLNELLDVAGTNHPKLQTFQFKLDALEIERQLKLQSLLPAVNLKYNILSKGYQVWDSFDAATLQNNYKFGLEVGIPLFLRQGRGDYRSAKLKIQATEVDRSATQLGIANKVKQYYNEMLNLLQQLRLQEQALQAYQKVFEVELMKFELGESTLFLLNSRENKVLESRQKVAELKAKYFKSLYAVEWAAGILR</sequence>
<reference evidence="9 10" key="1">
    <citation type="submission" date="2019-11" db="EMBL/GenBank/DDBJ databases">
        <authorList>
            <person name="Im W.T."/>
        </authorList>
    </citation>
    <scope>NUCLEOTIDE SEQUENCE [LARGE SCALE GENOMIC DNA]</scope>
    <source>
        <strain evidence="9 10">SB-02</strain>
    </source>
</reference>
<evidence type="ECO:0000256" key="1">
    <source>
        <dbReference type="ARBA" id="ARBA00004442"/>
    </source>
</evidence>
<evidence type="ECO:0008006" key="11">
    <source>
        <dbReference type="Google" id="ProtNLM"/>
    </source>
</evidence>
<dbReference type="InterPro" id="IPR051906">
    <property type="entry name" value="TolC-like"/>
</dbReference>
<comment type="subcellular location">
    <subcellularLocation>
        <location evidence="1">Cell outer membrane</location>
    </subcellularLocation>
</comment>
<organism evidence="9 10">
    <name type="scientific">Phnomibacter ginsenosidimutans</name>
    <dbReference type="NCBI Taxonomy" id="2676868"/>
    <lineage>
        <taxon>Bacteria</taxon>
        <taxon>Pseudomonadati</taxon>
        <taxon>Bacteroidota</taxon>
        <taxon>Chitinophagia</taxon>
        <taxon>Chitinophagales</taxon>
        <taxon>Chitinophagaceae</taxon>
        <taxon>Phnomibacter</taxon>
    </lineage>
</organism>
<dbReference type="GO" id="GO:1990281">
    <property type="term" value="C:efflux pump complex"/>
    <property type="evidence" value="ECO:0007669"/>
    <property type="project" value="TreeGrafter"/>
</dbReference>
<evidence type="ECO:0000256" key="4">
    <source>
        <dbReference type="ARBA" id="ARBA00022452"/>
    </source>
</evidence>
<dbReference type="InterPro" id="IPR003423">
    <property type="entry name" value="OMP_efflux"/>
</dbReference>
<keyword evidence="3" id="KW-0813">Transport</keyword>
<evidence type="ECO:0000256" key="2">
    <source>
        <dbReference type="ARBA" id="ARBA00007613"/>
    </source>
</evidence>
<dbReference type="KEGG" id="fls:GLV81_06120"/>
<dbReference type="Pfam" id="PF02321">
    <property type="entry name" value="OEP"/>
    <property type="match status" value="1"/>
</dbReference>
<name>A0A6I6GLD6_9BACT</name>
<protein>
    <recommendedName>
        <fullName evidence="11">TolC family protein</fullName>
    </recommendedName>
</protein>
<dbReference type="AlphaFoldDB" id="A0A6I6GLD6"/>
<evidence type="ECO:0000256" key="8">
    <source>
        <dbReference type="SAM" id="Coils"/>
    </source>
</evidence>
<dbReference type="Proteomes" id="UP000426027">
    <property type="component" value="Chromosome"/>
</dbReference>
<dbReference type="EMBL" id="CP046566">
    <property type="protein sequence ID" value="QGW27722.1"/>
    <property type="molecule type" value="Genomic_DNA"/>
</dbReference>
<comment type="similarity">
    <text evidence="2">Belongs to the outer membrane factor (OMF) (TC 1.B.17) family.</text>
</comment>
<evidence type="ECO:0000256" key="5">
    <source>
        <dbReference type="ARBA" id="ARBA00022692"/>
    </source>
</evidence>
<dbReference type="RefSeq" id="WP_157477751.1">
    <property type="nucleotide sequence ID" value="NZ_CP046566.1"/>
</dbReference>
<evidence type="ECO:0000256" key="3">
    <source>
        <dbReference type="ARBA" id="ARBA00022448"/>
    </source>
</evidence>
<dbReference type="GO" id="GO:0009279">
    <property type="term" value="C:cell outer membrane"/>
    <property type="evidence" value="ECO:0007669"/>
    <property type="project" value="UniProtKB-SubCell"/>
</dbReference>
<accession>A0A6I6GLD6</accession>
<keyword evidence="6" id="KW-0472">Membrane</keyword>
<feature type="coiled-coil region" evidence="8">
    <location>
        <begin position="189"/>
        <end position="254"/>
    </location>
</feature>
<evidence type="ECO:0000256" key="7">
    <source>
        <dbReference type="ARBA" id="ARBA00023237"/>
    </source>
</evidence>
<evidence type="ECO:0000313" key="10">
    <source>
        <dbReference type="Proteomes" id="UP000426027"/>
    </source>
</evidence>
<dbReference type="GO" id="GO:0015562">
    <property type="term" value="F:efflux transmembrane transporter activity"/>
    <property type="evidence" value="ECO:0007669"/>
    <property type="project" value="InterPro"/>
</dbReference>
<keyword evidence="4" id="KW-1134">Transmembrane beta strand</keyword>
<proteinExistence type="inferred from homology"/>
<evidence type="ECO:0000313" key="9">
    <source>
        <dbReference type="EMBL" id="QGW27722.1"/>
    </source>
</evidence>
<keyword evidence="10" id="KW-1185">Reference proteome</keyword>
<dbReference type="PANTHER" id="PTHR30026:SF20">
    <property type="entry name" value="OUTER MEMBRANE PROTEIN TOLC"/>
    <property type="match status" value="1"/>
</dbReference>